<evidence type="ECO:0000313" key="8">
    <source>
        <dbReference type="Proteomes" id="UP000189299"/>
    </source>
</evidence>
<dbReference type="PRINTS" id="PR00036">
    <property type="entry name" value="HTHLACI"/>
</dbReference>
<proteinExistence type="predicted"/>
<dbReference type="Pfam" id="PF00356">
    <property type="entry name" value="LacI"/>
    <property type="match status" value="1"/>
</dbReference>
<dbReference type="EMBL" id="AP019810">
    <property type="protein sequence ID" value="BBM13616.1"/>
    <property type="molecule type" value="Genomic_DNA"/>
</dbReference>
<dbReference type="PANTHER" id="PTHR30146:SF149">
    <property type="entry name" value="HTH-TYPE TRANSCRIPTIONAL REGULATOR EBGR"/>
    <property type="match status" value="1"/>
</dbReference>
<evidence type="ECO:0000313" key="7">
    <source>
        <dbReference type="EMBL" id="ONN43601.1"/>
    </source>
</evidence>
<reference evidence="5 9" key="2">
    <citation type="submission" date="2019-07" db="EMBL/GenBank/DDBJ databases">
        <title>antibiotic susceptibility of plant-derived lactic acid bacteria.</title>
        <authorList>
            <person name="Sugiyama M."/>
            <person name="Noda M."/>
        </authorList>
    </citation>
    <scope>NUCLEOTIDE SEQUENCE [LARGE SCALE GENOMIC DNA]</scope>
    <source>
        <strain evidence="5 9">15-1A</strain>
    </source>
</reference>
<dbReference type="Proteomes" id="UP000189299">
    <property type="component" value="Unassembled WGS sequence"/>
</dbReference>
<dbReference type="CDD" id="cd01544">
    <property type="entry name" value="PBP1_GalR"/>
    <property type="match status" value="1"/>
</dbReference>
<evidence type="ECO:0000313" key="10">
    <source>
        <dbReference type="Proteomes" id="UP000557857"/>
    </source>
</evidence>
<name>A0A1V2UJM3_ENTMU</name>
<dbReference type="GO" id="GO:0000976">
    <property type="term" value="F:transcription cis-regulatory region binding"/>
    <property type="evidence" value="ECO:0007669"/>
    <property type="project" value="TreeGrafter"/>
</dbReference>
<reference evidence="6 10" key="3">
    <citation type="submission" date="2020-04" db="EMBL/GenBank/DDBJ databases">
        <authorList>
            <person name="Abaymova A."/>
            <person name="Teymurazov M."/>
            <person name="Tazyna O."/>
            <person name="Chatushin Y."/>
            <person name="Svetoch E."/>
            <person name="Pereligyn V."/>
            <person name="Pohylenko V."/>
            <person name="Platonov M."/>
            <person name="Kartsev N."/>
            <person name="Skryabin Y."/>
            <person name="Sizova A."/>
            <person name="Solomentsev V."/>
            <person name="Kislichkina A."/>
            <person name="Bogun A."/>
        </authorList>
    </citation>
    <scope>NUCLEOTIDE SEQUENCE [LARGE SCALE GENOMIC DNA]</scope>
    <source>
        <strain evidence="6">SCPM-O-B-8398</strain>
        <strain evidence="10">SCPM-O-B-8398 (E28)</strain>
    </source>
</reference>
<evidence type="ECO:0000259" key="4">
    <source>
        <dbReference type="PROSITE" id="PS50932"/>
    </source>
</evidence>
<protein>
    <submittedName>
        <fullName evidence="6">LacI family DNA-binding transcriptional regulator</fullName>
    </submittedName>
    <submittedName>
        <fullName evidence="7">LacI family transcriptional regulator</fullName>
    </submittedName>
    <submittedName>
        <fullName evidence="5">Regulatory protein</fullName>
    </submittedName>
</protein>
<dbReference type="Gene3D" id="1.10.260.40">
    <property type="entry name" value="lambda repressor-like DNA-binding domains"/>
    <property type="match status" value="1"/>
</dbReference>
<evidence type="ECO:0000256" key="2">
    <source>
        <dbReference type="ARBA" id="ARBA00023125"/>
    </source>
</evidence>
<dbReference type="Gene3D" id="3.40.50.2300">
    <property type="match status" value="2"/>
</dbReference>
<dbReference type="AlphaFoldDB" id="A0A1V2UJM3"/>
<dbReference type="SUPFAM" id="SSF47413">
    <property type="entry name" value="lambda repressor-like DNA-binding domains"/>
    <property type="match status" value="1"/>
</dbReference>
<evidence type="ECO:0000313" key="6">
    <source>
        <dbReference type="EMBL" id="NMP59165.1"/>
    </source>
</evidence>
<dbReference type="RefSeq" id="WP_010735153.1">
    <property type="nucleotide sequence ID" value="NZ_AP019810.1"/>
</dbReference>
<dbReference type="PROSITE" id="PS00356">
    <property type="entry name" value="HTH_LACI_1"/>
    <property type="match status" value="1"/>
</dbReference>
<feature type="domain" description="HTH lacI-type" evidence="4">
    <location>
        <begin position="2"/>
        <end position="56"/>
    </location>
</feature>
<keyword evidence="1" id="KW-0805">Transcription regulation</keyword>
<dbReference type="InterPro" id="IPR000843">
    <property type="entry name" value="HTH_LacI"/>
</dbReference>
<dbReference type="GO" id="GO:0003700">
    <property type="term" value="F:DNA-binding transcription factor activity"/>
    <property type="evidence" value="ECO:0007669"/>
    <property type="project" value="TreeGrafter"/>
</dbReference>
<dbReference type="EMBL" id="JABCAG010000039">
    <property type="protein sequence ID" value="NMP59165.1"/>
    <property type="molecule type" value="Genomic_DNA"/>
</dbReference>
<organism evidence="7 8">
    <name type="scientific">Enterococcus mundtii</name>
    <dbReference type="NCBI Taxonomy" id="53346"/>
    <lineage>
        <taxon>Bacteria</taxon>
        <taxon>Bacillati</taxon>
        <taxon>Bacillota</taxon>
        <taxon>Bacilli</taxon>
        <taxon>Lactobacillales</taxon>
        <taxon>Enterococcaceae</taxon>
        <taxon>Enterococcus</taxon>
    </lineage>
</organism>
<dbReference type="SMART" id="SM00354">
    <property type="entry name" value="HTH_LACI"/>
    <property type="match status" value="1"/>
</dbReference>
<dbReference type="Proteomes" id="UP000557857">
    <property type="component" value="Unassembled WGS sequence"/>
</dbReference>
<dbReference type="Proteomes" id="UP000509460">
    <property type="component" value="Chromosome"/>
</dbReference>
<keyword evidence="2 6" id="KW-0238">DNA-binding</keyword>
<accession>A0A1V2UJM3</accession>
<evidence type="ECO:0000256" key="3">
    <source>
        <dbReference type="ARBA" id="ARBA00023163"/>
    </source>
</evidence>
<dbReference type="STRING" id="53346.A5802_001374"/>
<evidence type="ECO:0000313" key="9">
    <source>
        <dbReference type="Proteomes" id="UP000509460"/>
    </source>
</evidence>
<dbReference type="EMBL" id="MSTR01000005">
    <property type="protein sequence ID" value="ONN43601.1"/>
    <property type="molecule type" value="Genomic_DNA"/>
</dbReference>
<evidence type="ECO:0000256" key="1">
    <source>
        <dbReference type="ARBA" id="ARBA00023015"/>
    </source>
</evidence>
<gene>
    <name evidence="7" type="ORF">BTN92_07160</name>
    <name evidence="5" type="ORF">EM151A_0374</name>
    <name evidence="6" type="ORF">HI921_11975</name>
</gene>
<dbReference type="OrthoDB" id="43195at2"/>
<dbReference type="InterPro" id="IPR046335">
    <property type="entry name" value="LacI/GalR-like_sensor"/>
</dbReference>
<dbReference type="Pfam" id="PF13377">
    <property type="entry name" value="Peripla_BP_3"/>
    <property type="match status" value="1"/>
</dbReference>
<keyword evidence="3" id="KW-0804">Transcription</keyword>
<dbReference type="SUPFAM" id="SSF53822">
    <property type="entry name" value="Periplasmic binding protein-like I"/>
    <property type="match status" value="1"/>
</dbReference>
<dbReference type="PROSITE" id="PS50932">
    <property type="entry name" value="HTH_LACI_2"/>
    <property type="match status" value="1"/>
</dbReference>
<dbReference type="CDD" id="cd01392">
    <property type="entry name" value="HTH_LacI"/>
    <property type="match status" value="1"/>
</dbReference>
<sequence>MATIKDIAQLAGVSPATVSRVLNYDEKLSVGMETKQKIFEVAEHLNYKKHHKNLASEKQTIKLIQWYDTQEELEDLYYLSIRLGIEKKAEEANIRLIKETWDAISEQSADGTIALGKFDEEQLKELKRTQENLLLVDSDGTRFGIDSLVVDFESSLRLVMDHFLQEEVKQLVMLAGKEYTKQHRTPVTDPRTAIFQKLISEEKNLTGKIIEADFSVEAGYQAVHDFLLQEKELPDALFAANDALAIGALKAIKEAGLTIPQDISVIGFNDISVAKYVSPPLSTVKVYTEWMGELAVETLTQLIHSTAPVARKITIATELILRESTKQSTIK</sequence>
<dbReference type="InterPro" id="IPR028082">
    <property type="entry name" value="Peripla_BP_I"/>
</dbReference>
<dbReference type="PANTHER" id="PTHR30146">
    <property type="entry name" value="LACI-RELATED TRANSCRIPTIONAL REPRESSOR"/>
    <property type="match status" value="1"/>
</dbReference>
<evidence type="ECO:0000313" key="5">
    <source>
        <dbReference type="EMBL" id="BBM13616.1"/>
    </source>
</evidence>
<reference evidence="7 8" key="1">
    <citation type="submission" date="2016-12" db="EMBL/GenBank/DDBJ databases">
        <authorList>
            <person name="Song W.-J."/>
            <person name="Kurnit D.M."/>
        </authorList>
    </citation>
    <scope>NUCLEOTIDE SEQUENCE [LARGE SCALE GENOMIC DNA]</scope>
    <source>
        <strain evidence="7 8">CGB1038-1_S1</strain>
    </source>
</reference>
<dbReference type="InterPro" id="IPR010982">
    <property type="entry name" value="Lambda_DNA-bd_dom_sf"/>
</dbReference>